<organism evidence="2 3">
    <name type="scientific">Streptomyces pharetrae CZA14</name>
    <dbReference type="NCBI Taxonomy" id="1144883"/>
    <lineage>
        <taxon>Bacteria</taxon>
        <taxon>Bacillati</taxon>
        <taxon>Actinomycetota</taxon>
        <taxon>Actinomycetes</taxon>
        <taxon>Kitasatosporales</taxon>
        <taxon>Streptomycetaceae</taxon>
        <taxon>Streptomyces</taxon>
    </lineage>
</organism>
<dbReference type="RefSeq" id="WP_086173507.1">
    <property type="nucleotide sequence ID" value="NZ_MRYD01000440.1"/>
</dbReference>
<keyword evidence="1" id="KW-0732">Signal</keyword>
<accession>A0ABX3Y7I8</accession>
<gene>
    <name evidence="2" type="ORF">OQI_37175</name>
</gene>
<reference evidence="2 3" key="1">
    <citation type="submission" date="2016-12" db="EMBL/GenBank/DDBJ databases">
        <title>Genome Mining:The Detection of Biosynthetic Gene Clusters to Aid in the Expression of Curamycin A produced by Streptomyces sp. strain CZA14.</title>
        <authorList>
            <person name="Durrell K.A."/>
            <person name="Kirby B.M."/>
            <person name="Khan W."/>
            <person name="Mthethwa T."/>
            <person name="Le Roes-Hill M."/>
        </authorList>
    </citation>
    <scope>NUCLEOTIDE SEQUENCE [LARGE SCALE GENOMIC DNA]</scope>
    <source>
        <strain evidence="2 3">CZA14</strain>
    </source>
</reference>
<evidence type="ECO:0000313" key="2">
    <source>
        <dbReference type="EMBL" id="OSZ55672.1"/>
    </source>
</evidence>
<keyword evidence="3" id="KW-1185">Reference proteome</keyword>
<evidence type="ECO:0008006" key="4">
    <source>
        <dbReference type="Google" id="ProtNLM"/>
    </source>
</evidence>
<feature type="chain" id="PRO_5046090421" description="Calcium-binding protein" evidence="1">
    <location>
        <begin position="38"/>
        <end position="273"/>
    </location>
</feature>
<feature type="signal peptide" evidence="1">
    <location>
        <begin position="1"/>
        <end position="37"/>
    </location>
</feature>
<name>A0ABX3Y7I8_9ACTN</name>
<evidence type="ECO:0000313" key="3">
    <source>
        <dbReference type="Proteomes" id="UP000194266"/>
    </source>
</evidence>
<sequence>MTWRNRRLPAARRAATVLATVGAALAGTLFTAPGAHAADSDITFSNVVINKGKPIVLGTGARIEVPLTYTLKTKVKLDHWSVRVRRGTGDNVTMLAIGSIQWSCGQSAAGGYTYYDCDESLQIDPDTLPSGKKLVNSDATVWNTSGLAIKVDGSSDLDLLSTTTRLKRASVIAGADASPEPVTKGKPITVKGTLKRANWNTHRYDLYGGQKVTLQFKAAGTTTYTNVKTITATSAGALKTAATAAKDGTWRWYYAGNSVTGAYATNGDYVDVR</sequence>
<dbReference type="Proteomes" id="UP000194266">
    <property type="component" value="Unassembled WGS sequence"/>
</dbReference>
<dbReference type="EMBL" id="MRYD01000440">
    <property type="protein sequence ID" value="OSZ55672.1"/>
    <property type="molecule type" value="Genomic_DNA"/>
</dbReference>
<comment type="caution">
    <text evidence="2">The sequence shown here is derived from an EMBL/GenBank/DDBJ whole genome shotgun (WGS) entry which is preliminary data.</text>
</comment>
<evidence type="ECO:0000256" key="1">
    <source>
        <dbReference type="SAM" id="SignalP"/>
    </source>
</evidence>
<protein>
    <recommendedName>
        <fullName evidence="4">Calcium-binding protein</fullName>
    </recommendedName>
</protein>
<proteinExistence type="predicted"/>